<protein>
    <recommendedName>
        <fullName evidence="3">Retrotransposon gag domain-containing protein</fullName>
    </recommendedName>
</protein>
<feature type="region of interest" description="Disordered" evidence="1">
    <location>
        <begin position="49"/>
        <end position="84"/>
    </location>
</feature>
<feature type="domain" description="Retrotransposon gag" evidence="3">
    <location>
        <begin position="102"/>
        <end position="179"/>
    </location>
</feature>
<dbReference type="Proteomes" id="UP000813462">
    <property type="component" value="Unassembled WGS sequence"/>
</dbReference>
<dbReference type="InterPro" id="IPR021109">
    <property type="entry name" value="Peptidase_aspartic_dom_sf"/>
</dbReference>
<feature type="region of interest" description="Disordered" evidence="1">
    <location>
        <begin position="212"/>
        <end position="256"/>
    </location>
</feature>
<dbReference type="PANTHER" id="PTHR15503:SF22">
    <property type="entry name" value="TRANSPOSON TY3-I GAG POLYPROTEIN"/>
    <property type="match status" value="1"/>
</dbReference>
<evidence type="ECO:0000256" key="1">
    <source>
        <dbReference type="SAM" id="MobiDB-lite"/>
    </source>
</evidence>
<proteinExistence type="predicted"/>
<feature type="compositionally biased region" description="Polar residues" evidence="1">
    <location>
        <begin position="218"/>
        <end position="229"/>
    </location>
</feature>
<dbReference type="CDD" id="cd00303">
    <property type="entry name" value="retropepsin_like"/>
    <property type="match status" value="1"/>
</dbReference>
<organism evidence="4 5">
    <name type="scientific">Ziziphus jujuba var. spinosa</name>
    <dbReference type="NCBI Taxonomy" id="714518"/>
    <lineage>
        <taxon>Eukaryota</taxon>
        <taxon>Viridiplantae</taxon>
        <taxon>Streptophyta</taxon>
        <taxon>Embryophyta</taxon>
        <taxon>Tracheophyta</taxon>
        <taxon>Spermatophyta</taxon>
        <taxon>Magnoliopsida</taxon>
        <taxon>eudicotyledons</taxon>
        <taxon>Gunneridae</taxon>
        <taxon>Pentapetalae</taxon>
        <taxon>rosids</taxon>
        <taxon>fabids</taxon>
        <taxon>Rosales</taxon>
        <taxon>Rhamnaceae</taxon>
        <taxon>Paliureae</taxon>
        <taxon>Ziziphus</taxon>
    </lineage>
</organism>
<feature type="compositionally biased region" description="Polar residues" evidence="1">
    <location>
        <begin position="49"/>
        <end position="62"/>
    </location>
</feature>
<comment type="caution">
    <text evidence="4">The sequence shown here is derived from an EMBL/GenBank/DDBJ whole genome shotgun (WGS) entry which is preliminary data.</text>
</comment>
<feature type="transmembrane region" description="Helical" evidence="2">
    <location>
        <begin position="401"/>
        <end position="424"/>
    </location>
</feature>
<feature type="compositionally biased region" description="Polar residues" evidence="1">
    <location>
        <begin position="69"/>
        <end position="81"/>
    </location>
</feature>
<dbReference type="InterPro" id="IPR005162">
    <property type="entry name" value="Retrotrans_gag_dom"/>
</dbReference>
<evidence type="ECO:0000313" key="4">
    <source>
        <dbReference type="EMBL" id="KAH7513106.1"/>
    </source>
</evidence>
<evidence type="ECO:0000256" key="2">
    <source>
        <dbReference type="SAM" id="Phobius"/>
    </source>
</evidence>
<evidence type="ECO:0000313" key="5">
    <source>
        <dbReference type="Proteomes" id="UP000813462"/>
    </source>
</evidence>
<gene>
    <name evidence="4" type="ORF">FEM48_Zijuj12G0161300</name>
</gene>
<dbReference type="AlphaFoldDB" id="A0A978UEB3"/>
<dbReference type="Pfam" id="PF08284">
    <property type="entry name" value="RVP_2"/>
    <property type="match status" value="1"/>
</dbReference>
<dbReference type="Gene3D" id="2.40.70.10">
    <property type="entry name" value="Acid Proteases"/>
    <property type="match status" value="1"/>
</dbReference>
<sequence>MDTQGKTNVEFRNEVNEALARHETSIHQVNTQFDQVTATLQTVLSELQSHRVSSKSPPQSREINPFSLGESSKTASESNNHPPKLLFPKFDGEDPQEGLVFQWHRWFVKFRGPVTWKEFTKALLLRFGPTEFEDHSEALAHLRQTSIVAAYQENFKKLSHHIDGLPESFLIGCFIAGLQDNVKIKHPPTLTEAIGVARLIEKHNLLQRKLPQFPRSPVPTTHNQGNPTQGLLGPPPSPKTTPSTLPPSLRRISPQEACERREKGLCYYCDEKFIPGHRCAHLQLFMIVDEAEIIYSDLEVTPTKEPEGITPENSFHEIAGTDHLQTFRVLGRLQNKDLIILIDGGNTHNFIDQAVVTKYGLPIKRSKKFHVMVANKERVECAGLCHALTLHIQGCPIIVDYYVLPVAACLIVLGVQWLATFGPLETDYGRLTMTFK</sequence>
<accession>A0A978UEB3</accession>
<feature type="compositionally biased region" description="Low complexity" evidence="1">
    <location>
        <begin position="240"/>
        <end position="249"/>
    </location>
</feature>
<name>A0A978UEB3_ZIZJJ</name>
<reference evidence="4" key="1">
    <citation type="journal article" date="2021" name="Front. Plant Sci.">
        <title>Chromosome-Scale Genome Assembly for Chinese Sour Jujube and Insights Into Its Genome Evolution and Domestication Signature.</title>
        <authorList>
            <person name="Shen L.-Y."/>
            <person name="Luo H."/>
            <person name="Wang X.-L."/>
            <person name="Wang X.-M."/>
            <person name="Qiu X.-J."/>
            <person name="Liu H."/>
            <person name="Zhou S.-S."/>
            <person name="Jia K.-H."/>
            <person name="Nie S."/>
            <person name="Bao Y.-T."/>
            <person name="Zhang R.-G."/>
            <person name="Yun Q.-Z."/>
            <person name="Chai Y.-H."/>
            <person name="Lu J.-Y."/>
            <person name="Li Y."/>
            <person name="Zhao S.-W."/>
            <person name="Mao J.-F."/>
            <person name="Jia S.-G."/>
            <person name="Mao Y.-M."/>
        </authorList>
    </citation>
    <scope>NUCLEOTIDE SEQUENCE</scope>
    <source>
        <strain evidence="4">AT0</strain>
        <tissue evidence="4">Leaf</tissue>
    </source>
</reference>
<dbReference type="PANTHER" id="PTHR15503">
    <property type="entry name" value="LDOC1 RELATED"/>
    <property type="match status" value="1"/>
</dbReference>
<dbReference type="Pfam" id="PF03732">
    <property type="entry name" value="Retrotrans_gag"/>
    <property type="match status" value="1"/>
</dbReference>
<dbReference type="InterPro" id="IPR032567">
    <property type="entry name" value="RTL1-rel"/>
</dbReference>
<keyword evidence="2" id="KW-1133">Transmembrane helix</keyword>
<keyword evidence="2" id="KW-0472">Membrane</keyword>
<evidence type="ECO:0000259" key="3">
    <source>
        <dbReference type="Pfam" id="PF03732"/>
    </source>
</evidence>
<dbReference type="EMBL" id="JAEACU010000012">
    <property type="protein sequence ID" value="KAH7513106.1"/>
    <property type="molecule type" value="Genomic_DNA"/>
</dbReference>
<keyword evidence="2" id="KW-0812">Transmembrane</keyword>